<protein>
    <submittedName>
        <fullName evidence="2">Uncharacterized protein</fullName>
    </submittedName>
</protein>
<dbReference type="EMBL" id="JAPFFI010000014">
    <property type="protein sequence ID" value="KAJ6367012.1"/>
    <property type="molecule type" value="Genomic_DNA"/>
</dbReference>
<dbReference type="EMBL" id="JAPFFI010000014">
    <property type="protein sequence ID" value="KAJ6367011.1"/>
    <property type="molecule type" value="Genomic_DNA"/>
</dbReference>
<keyword evidence="3" id="KW-1185">Reference proteome</keyword>
<evidence type="ECO:0000256" key="1">
    <source>
        <dbReference type="SAM" id="Phobius"/>
    </source>
</evidence>
<accession>A0ABQ9B1T7</accession>
<dbReference type="EMBL" id="JAPFFI010000014">
    <property type="protein sequence ID" value="KAJ6367013.1"/>
    <property type="molecule type" value="Genomic_DNA"/>
</dbReference>
<reference evidence="2" key="2">
    <citation type="journal article" date="2023" name="Int. J. Mol. Sci.">
        <title>De Novo Assembly and Annotation of 11 Diverse Shrub Willow (Salix) Genomes Reveals Novel Gene Organization in Sex-Linked Regions.</title>
        <authorList>
            <person name="Hyden B."/>
            <person name="Feng K."/>
            <person name="Yates T.B."/>
            <person name="Jawdy S."/>
            <person name="Cereghino C."/>
            <person name="Smart L.B."/>
            <person name="Muchero W."/>
        </authorList>
    </citation>
    <scope>NUCLEOTIDE SEQUENCE</scope>
    <source>
        <tissue evidence="2">Shoot tip</tissue>
    </source>
</reference>
<gene>
    <name evidence="2" type="ORF">OIU77_003403</name>
</gene>
<dbReference type="Proteomes" id="UP001141253">
    <property type="component" value="Chromosome 7"/>
</dbReference>
<proteinExistence type="predicted"/>
<name>A0ABQ9B1T7_9ROSI</name>
<evidence type="ECO:0000313" key="3">
    <source>
        <dbReference type="Proteomes" id="UP001141253"/>
    </source>
</evidence>
<evidence type="ECO:0000313" key="2">
    <source>
        <dbReference type="EMBL" id="KAJ6367011.1"/>
    </source>
</evidence>
<sequence>MEEGKHRLTLDLNRIRILIFLAAHLDGGLKLPLRRMRTIHPNFGFGMGGGFMPAAAARSGGFTSSNALGGLSLFPSFFNVQLQGFPDATVYGTTSGFPYGFHGFHGNHARWLPSATARGQLADNVLKNLFFLIGFLVVLALLLG</sequence>
<feature type="transmembrane region" description="Helical" evidence="1">
    <location>
        <begin position="125"/>
        <end position="143"/>
    </location>
</feature>
<reference evidence="2" key="1">
    <citation type="submission" date="2022-10" db="EMBL/GenBank/DDBJ databases">
        <authorList>
            <person name="Hyden B.L."/>
            <person name="Feng K."/>
            <person name="Yates T."/>
            <person name="Jawdy S."/>
            <person name="Smart L.B."/>
            <person name="Muchero W."/>
        </authorList>
    </citation>
    <scope>NUCLEOTIDE SEQUENCE</scope>
    <source>
        <tissue evidence="2">Shoot tip</tissue>
    </source>
</reference>
<keyword evidence="1" id="KW-0472">Membrane</keyword>
<keyword evidence="1" id="KW-1133">Transmembrane helix</keyword>
<comment type="caution">
    <text evidence="2">The sequence shown here is derived from an EMBL/GenBank/DDBJ whole genome shotgun (WGS) entry which is preliminary data.</text>
</comment>
<organism evidence="2 3">
    <name type="scientific">Salix suchowensis</name>
    <dbReference type="NCBI Taxonomy" id="1278906"/>
    <lineage>
        <taxon>Eukaryota</taxon>
        <taxon>Viridiplantae</taxon>
        <taxon>Streptophyta</taxon>
        <taxon>Embryophyta</taxon>
        <taxon>Tracheophyta</taxon>
        <taxon>Spermatophyta</taxon>
        <taxon>Magnoliopsida</taxon>
        <taxon>eudicotyledons</taxon>
        <taxon>Gunneridae</taxon>
        <taxon>Pentapetalae</taxon>
        <taxon>rosids</taxon>
        <taxon>fabids</taxon>
        <taxon>Malpighiales</taxon>
        <taxon>Salicaceae</taxon>
        <taxon>Saliceae</taxon>
        <taxon>Salix</taxon>
    </lineage>
</organism>
<keyword evidence="1" id="KW-0812">Transmembrane</keyword>